<organism evidence="3">
    <name type="scientific">Fagus sylvatica</name>
    <name type="common">Beechnut</name>
    <dbReference type="NCBI Taxonomy" id="28930"/>
    <lineage>
        <taxon>Eukaryota</taxon>
        <taxon>Viridiplantae</taxon>
        <taxon>Streptophyta</taxon>
        <taxon>Embryophyta</taxon>
        <taxon>Tracheophyta</taxon>
        <taxon>Spermatophyta</taxon>
        <taxon>Magnoliopsida</taxon>
        <taxon>eudicotyledons</taxon>
        <taxon>Gunneridae</taxon>
        <taxon>Pentapetalae</taxon>
        <taxon>rosids</taxon>
        <taxon>fabids</taxon>
        <taxon>Fagales</taxon>
        <taxon>Fagaceae</taxon>
        <taxon>Fagus</taxon>
    </lineage>
</organism>
<evidence type="ECO:0000259" key="1">
    <source>
        <dbReference type="Pfam" id="PF13456"/>
    </source>
</evidence>
<protein>
    <recommendedName>
        <fullName evidence="4">Reverse transcriptase zinc-binding domain-containing protein</fullName>
    </recommendedName>
</protein>
<name>A0A2N9ISR7_FAGSY</name>
<dbReference type="Pfam" id="PF13966">
    <property type="entry name" value="zf-RVT"/>
    <property type="match status" value="1"/>
</dbReference>
<feature type="domain" description="Reverse transcriptase zinc-binding" evidence="2">
    <location>
        <begin position="252"/>
        <end position="348"/>
    </location>
</feature>
<dbReference type="PANTHER" id="PTHR33116:SF86">
    <property type="entry name" value="REVERSE TRANSCRIPTASE DOMAIN-CONTAINING PROTEIN"/>
    <property type="match status" value="1"/>
</dbReference>
<dbReference type="InterPro" id="IPR002156">
    <property type="entry name" value="RNaseH_domain"/>
</dbReference>
<dbReference type="InterPro" id="IPR026960">
    <property type="entry name" value="RVT-Znf"/>
</dbReference>
<feature type="domain" description="RNase H type-1" evidence="1">
    <location>
        <begin position="456"/>
        <end position="577"/>
    </location>
</feature>
<proteinExistence type="predicted"/>
<dbReference type="PANTHER" id="PTHR33116">
    <property type="entry name" value="REVERSE TRANSCRIPTASE ZINC-BINDING DOMAIN-CONTAINING PROTEIN-RELATED-RELATED"/>
    <property type="match status" value="1"/>
</dbReference>
<evidence type="ECO:0008006" key="4">
    <source>
        <dbReference type="Google" id="ProtNLM"/>
    </source>
</evidence>
<dbReference type="EMBL" id="OIVN01006192">
    <property type="protein sequence ID" value="SPD27415.1"/>
    <property type="molecule type" value="Genomic_DNA"/>
</dbReference>
<dbReference type="Pfam" id="PF13456">
    <property type="entry name" value="RVT_3"/>
    <property type="match status" value="1"/>
</dbReference>
<evidence type="ECO:0000259" key="2">
    <source>
        <dbReference type="Pfam" id="PF13966"/>
    </source>
</evidence>
<gene>
    <name evidence="3" type="ORF">FSB_LOCUS55297</name>
</gene>
<sequence length="602" mass="68742">MLAQAKSSDDSLLFCQASLANGEALINILQLYEEASGQQLNRAKTSLYFTKNTPSAMRELIKDLFQVPEIKCHDKYLGLPSFVGRSKKEAFGGLKDRVWRRIFGWKEKLLSKAGREILIKAVAQSYSHAKYFPSCSFMDARVGRRPSYAWRSLAMGRSVLNVVMRWHGQKIRIWHDPWLPLVGSCMVQSMSAGMNPKATVSDLLLEEPRRWNETLVRENFSEWEAGVIMSIQLRDNRRGDRLFWNETKTGVFSVRSAYHLQLRHVAEVCGGESSTRHKDRGFWKFVWALSIPPKVKSFIWRACIGILPTNDLKFKRHMRGDGCCPVCVGATESAEHVLWMCPMANDVWVASTLPVLKWDRLVHSFCDLIVMARSRLGRGDLEFFACLMYFIWHQQNGVVYDGRVSNPVMVVERGRRLIQGFRDAHALPEVVLGRGNRRTVEEGSWTPPLPGLYKLNWDVHVDKETQAGWVGILIRDSAGLVMAAICASLPFSSRGEYFWYSGALVATQFALELGFFYILFEGSCSVFLSKLCRQVRGETIQDMWLKDIWALIPKFRSWEVLSVSRDQNIAAVCLAKLGSKFRQTTVWLENYPAELRNVLESL</sequence>
<reference evidence="3" key="1">
    <citation type="submission" date="2018-02" db="EMBL/GenBank/DDBJ databases">
        <authorList>
            <person name="Cohen D.B."/>
            <person name="Kent A.D."/>
        </authorList>
    </citation>
    <scope>NUCLEOTIDE SEQUENCE</scope>
</reference>
<dbReference type="GO" id="GO:0004523">
    <property type="term" value="F:RNA-DNA hybrid ribonuclease activity"/>
    <property type="evidence" value="ECO:0007669"/>
    <property type="project" value="InterPro"/>
</dbReference>
<dbReference type="AlphaFoldDB" id="A0A2N9ISR7"/>
<evidence type="ECO:0000313" key="3">
    <source>
        <dbReference type="EMBL" id="SPD27415.1"/>
    </source>
</evidence>
<dbReference type="GO" id="GO:0003676">
    <property type="term" value="F:nucleic acid binding"/>
    <property type="evidence" value="ECO:0007669"/>
    <property type="project" value="InterPro"/>
</dbReference>
<accession>A0A2N9ISR7</accession>